<sequence>PAKLISQCCGEQTKKIQDDPEEVMMMMKEEEEACEHTQETDLNSSSCLTSAQSSNEEIIRPFDDGMNVAEEA</sequence>
<dbReference type="Proteomes" id="UP001529510">
    <property type="component" value="Unassembled WGS sequence"/>
</dbReference>
<dbReference type="InterPro" id="IPR006984">
    <property type="entry name" value="Fcf1/UTP23"/>
</dbReference>
<gene>
    <name evidence="2" type="ORF">M9458_040976</name>
</gene>
<evidence type="ECO:0000256" key="1">
    <source>
        <dbReference type="SAM" id="MobiDB-lite"/>
    </source>
</evidence>
<proteinExistence type="predicted"/>
<reference evidence="2 3" key="1">
    <citation type="submission" date="2024-05" db="EMBL/GenBank/DDBJ databases">
        <title>Genome sequencing and assembly of Indian major carp, Cirrhinus mrigala (Hamilton, 1822).</title>
        <authorList>
            <person name="Mohindra V."/>
            <person name="Chowdhury L.M."/>
            <person name="Lal K."/>
            <person name="Jena J.K."/>
        </authorList>
    </citation>
    <scope>NUCLEOTIDE SEQUENCE [LARGE SCALE GENOMIC DNA]</scope>
    <source>
        <strain evidence="2">CM1030</strain>
        <tissue evidence="2">Blood</tissue>
    </source>
</reference>
<dbReference type="EMBL" id="JAMKFB020000020">
    <property type="protein sequence ID" value="KAL0165223.1"/>
    <property type="molecule type" value="Genomic_DNA"/>
</dbReference>
<protein>
    <submittedName>
        <fullName evidence="2">Uncharacterized protein</fullName>
    </submittedName>
</protein>
<organism evidence="2 3">
    <name type="scientific">Cirrhinus mrigala</name>
    <name type="common">Mrigala</name>
    <dbReference type="NCBI Taxonomy" id="683832"/>
    <lineage>
        <taxon>Eukaryota</taxon>
        <taxon>Metazoa</taxon>
        <taxon>Chordata</taxon>
        <taxon>Craniata</taxon>
        <taxon>Vertebrata</taxon>
        <taxon>Euteleostomi</taxon>
        <taxon>Actinopterygii</taxon>
        <taxon>Neopterygii</taxon>
        <taxon>Teleostei</taxon>
        <taxon>Ostariophysi</taxon>
        <taxon>Cypriniformes</taxon>
        <taxon>Cyprinidae</taxon>
        <taxon>Labeoninae</taxon>
        <taxon>Labeonini</taxon>
        <taxon>Cirrhinus</taxon>
    </lineage>
</organism>
<dbReference type="AlphaFoldDB" id="A0ABD0NTI7"/>
<feature type="compositionally biased region" description="Polar residues" evidence="1">
    <location>
        <begin position="40"/>
        <end position="56"/>
    </location>
</feature>
<name>A0ABD0NTI7_CIRMR</name>
<feature type="non-terminal residue" evidence="2">
    <location>
        <position position="1"/>
    </location>
</feature>
<feature type="region of interest" description="Disordered" evidence="1">
    <location>
        <begin position="37"/>
        <end position="72"/>
    </location>
</feature>
<evidence type="ECO:0000313" key="2">
    <source>
        <dbReference type="EMBL" id="KAL0165223.1"/>
    </source>
</evidence>
<comment type="caution">
    <text evidence="2">The sequence shown here is derived from an EMBL/GenBank/DDBJ whole genome shotgun (WGS) entry which is preliminary data.</text>
</comment>
<dbReference type="Pfam" id="PF04900">
    <property type="entry name" value="Fcf1"/>
    <property type="match status" value="1"/>
</dbReference>
<evidence type="ECO:0000313" key="3">
    <source>
        <dbReference type="Proteomes" id="UP001529510"/>
    </source>
</evidence>
<keyword evidence="3" id="KW-1185">Reference proteome</keyword>
<feature type="non-terminal residue" evidence="2">
    <location>
        <position position="72"/>
    </location>
</feature>
<accession>A0ABD0NTI7</accession>